<evidence type="ECO:0000313" key="2">
    <source>
        <dbReference type="Proteomes" id="UP001280121"/>
    </source>
</evidence>
<name>A0AAD9TPR1_9ROSI</name>
<dbReference type="Proteomes" id="UP001280121">
    <property type="component" value="Unassembled WGS sequence"/>
</dbReference>
<protein>
    <submittedName>
        <fullName evidence="1">Uncharacterized protein</fullName>
    </submittedName>
</protein>
<accession>A0AAD9TPR1</accession>
<keyword evidence="2" id="KW-1185">Reference proteome</keyword>
<reference evidence="1" key="1">
    <citation type="journal article" date="2023" name="Plant J.">
        <title>Genome sequences and population genomics provide insights into the demographic history, inbreeding, and mutation load of two 'living fossil' tree species of Dipteronia.</title>
        <authorList>
            <person name="Feng Y."/>
            <person name="Comes H.P."/>
            <person name="Chen J."/>
            <person name="Zhu S."/>
            <person name="Lu R."/>
            <person name="Zhang X."/>
            <person name="Li P."/>
            <person name="Qiu J."/>
            <person name="Olsen K.M."/>
            <person name="Qiu Y."/>
        </authorList>
    </citation>
    <scope>NUCLEOTIDE SEQUENCE</scope>
    <source>
        <strain evidence="1">KIB01</strain>
    </source>
</reference>
<organism evidence="1 2">
    <name type="scientific">Dipteronia dyeriana</name>
    <dbReference type="NCBI Taxonomy" id="168575"/>
    <lineage>
        <taxon>Eukaryota</taxon>
        <taxon>Viridiplantae</taxon>
        <taxon>Streptophyta</taxon>
        <taxon>Embryophyta</taxon>
        <taxon>Tracheophyta</taxon>
        <taxon>Spermatophyta</taxon>
        <taxon>Magnoliopsida</taxon>
        <taxon>eudicotyledons</taxon>
        <taxon>Gunneridae</taxon>
        <taxon>Pentapetalae</taxon>
        <taxon>rosids</taxon>
        <taxon>malvids</taxon>
        <taxon>Sapindales</taxon>
        <taxon>Sapindaceae</taxon>
        <taxon>Hippocastanoideae</taxon>
        <taxon>Acereae</taxon>
        <taxon>Dipteronia</taxon>
    </lineage>
</organism>
<evidence type="ECO:0000313" key="1">
    <source>
        <dbReference type="EMBL" id="KAK2639636.1"/>
    </source>
</evidence>
<comment type="caution">
    <text evidence="1">The sequence shown here is derived from an EMBL/GenBank/DDBJ whole genome shotgun (WGS) entry which is preliminary data.</text>
</comment>
<sequence length="120" mass="13981">MAFIYASSGFFAWIPGAKDWLDSRLEKYDDVLSDLISFNGSFYFLTWGYNSRVADAAYAYATVQNSIGFDDHVDTQFYEVKMSPDSRYTNRKRYGRTTRSIFGGVSWEDSPHRKIYKNLF</sequence>
<dbReference type="EMBL" id="JANJYI010000008">
    <property type="protein sequence ID" value="KAK2639636.1"/>
    <property type="molecule type" value="Genomic_DNA"/>
</dbReference>
<dbReference type="AlphaFoldDB" id="A0AAD9TPR1"/>
<proteinExistence type="predicted"/>
<gene>
    <name evidence="1" type="ORF">Ddye_027431</name>
</gene>